<evidence type="ECO:0000313" key="2">
    <source>
        <dbReference type="EMBL" id="GBP53453.1"/>
    </source>
</evidence>
<comment type="caution">
    <text evidence="2">The sequence shown here is derived from an EMBL/GenBank/DDBJ whole genome shotgun (WGS) entry which is preliminary data.</text>
</comment>
<evidence type="ECO:0000256" key="1">
    <source>
        <dbReference type="SAM" id="MobiDB-lite"/>
    </source>
</evidence>
<dbReference type="Proteomes" id="UP000299102">
    <property type="component" value="Unassembled WGS sequence"/>
</dbReference>
<proteinExistence type="predicted"/>
<organism evidence="2 3">
    <name type="scientific">Eumeta variegata</name>
    <name type="common">Bagworm moth</name>
    <name type="synonym">Eumeta japonica</name>
    <dbReference type="NCBI Taxonomy" id="151549"/>
    <lineage>
        <taxon>Eukaryota</taxon>
        <taxon>Metazoa</taxon>
        <taxon>Ecdysozoa</taxon>
        <taxon>Arthropoda</taxon>
        <taxon>Hexapoda</taxon>
        <taxon>Insecta</taxon>
        <taxon>Pterygota</taxon>
        <taxon>Neoptera</taxon>
        <taxon>Endopterygota</taxon>
        <taxon>Lepidoptera</taxon>
        <taxon>Glossata</taxon>
        <taxon>Ditrysia</taxon>
        <taxon>Tineoidea</taxon>
        <taxon>Psychidae</taxon>
        <taxon>Oiketicinae</taxon>
        <taxon>Eumeta</taxon>
    </lineage>
</organism>
<dbReference type="AlphaFoldDB" id="A0A4C1WR54"/>
<evidence type="ECO:0000313" key="3">
    <source>
        <dbReference type="Proteomes" id="UP000299102"/>
    </source>
</evidence>
<reference evidence="2 3" key="1">
    <citation type="journal article" date="2019" name="Commun. Biol.">
        <title>The bagworm genome reveals a unique fibroin gene that provides high tensile strength.</title>
        <authorList>
            <person name="Kono N."/>
            <person name="Nakamura H."/>
            <person name="Ohtoshi R."/>
            <person name="Tomita M."/>
            <person name="Numata K."/>
            <person name="Arakawa K."/>
        </authorList>
    </citation>
    <scope>NUCLEOTIDE SEQUENCE [LARGE SCALE GENOMIC DNA]</scope>
</reference>
<dbReference type="EMBL" id="BGZK01000625">
    <property type="protein sequence ID" value="GBP53453.1"/>
    <property type="molecule type" value="Genomic_DNA"/>
</dbReference>
<gene>
    <name evidence="2" type="ORF">EVAR_17528_1</name>
</gene>
<protein>
    <submittedName>
        <fullName evidence="2">Uncharacterized protein</fullName>
    </submittedName>
</protein>
<feature type="compositionally biased region" description="Polar residues" evidence="1">
    <location>
        <begin position="1"/>
        <end position="12"/>
    </location>
</feature>
<feature type="region of interest" description="Disordered" evidence="1">
    <location>
        <begin position="1"/>
        <end position="21"/>
    </location>
</feature>
<feature type="region of interest" description="Disordered" evidence="1">
    <location>
        <begin position="33"/>
        <end position="53"/>
    </location>
</feature>
<accession>A0A4C1WR54</accession>
<sequence>MCYGHRTTTTGHNPAPAFPGDSVLGHLRPRLARDPDQVVGPQSSRSALRRPVRGHHSRAFLLSGYQFYERCGPPYTLQLTVLSVMSVKLVLQRISLFNILPHRETPNMIHIHIAR</sequence>
<keyword evidence="3" id="KW-1185">Reference proteome</keyword>
<name>A0A4C1WR54_EUMVA</name>